<protein>
    <submittedName>
        <fullName evidence="1">Uncharacterized protein</fullName>
    </submittedName>
</protein>
<feature type="non-terminal residue" evidence="1">
    <location>
        <position position="44"/>
    </location>
</feature>
<organism evidence="1">
    <name type="scientific">marine metagenome</name>
    <dbReference type="NCBI Taxonomy" id="408172"/>
    <lineage>
        <taxon>unclassified sequences</taxon>
        <taxon>metagenomes</taxon>
        <taxon>ecological metagenomes</taxon>
    </lineage>
</organism>
<dbReference type="EMBL" id="UINC01136541">
    <property type="protein sequence ID" value="SVD21372.1"/>
    <property type="molecule type" value="Genomic_DNA"/>
</dbReference>
<accession>A0A382THY2</accession>
<reference evidence="1" key="1">
    <citation type="submission" date="2018-05" db="EMBL/GenBank/DDBJ databases">
        <authorList>
            <person name="Lanie J.A."/>
            <person name="Ng W.-L."/>
            <person name="Kazmierczak K.M."/>
            <person name="Andrzejewski T.M."/>
            <person name="Davidsen T.M."/>
            <person name="Wayne K.J."/>
            <person name="Tettelin H."/>
            <person name="Glass J.I."/>
            <person name="Rusch D."/>
            <person name="Podicherti R."/>
            <person name="Tsui H.-C.T."/>
            <person name="Winkler M.E."/>
        </authorList>
    </citation>
    <scope>NUCLEOTIDE SEQUENCE</scope>
</reference>
<gene>
    <name evidence="1" type="ORF">METZ01_LOCUS374226</name>
</gene>
<proteinExistence type="predicted"/>
<evidence type="ECO:0000313" key="1">
    <source>
        <dbReference type="EMBL" id="SVD21372.1"/>
    </source>
</evidence>
<dbReference type="AlphaFoldDB" id="A0A382THY2"/>
<name>A0A382THY2_9ZZZZ</name>
<sequence>MEKVELFKSDTFPEFKSELKKILEKFSKESGVDIEIKRGAYRNT</sequence>